<dbReference type="EMBL" id="FMUR01000003">
    <property type="protein sequence ID" value="SCX74943.1"/>
    <property type="molecule type" value="Genomic_DNA"/>
</dbReference>
<keyword evidence="1" id="KW-1133">Transmembrane helix</keyword>
<gene>
    <name evidence="2" type="ORF">SAMN02910451_00036</name>
</gene>
<sequence>MKSRHKDVLLFSGIFLVLFVFFYVAHPLILFDSDDWEMCSYFRRPLPMPGGYNGIKVFPETLFPILTEIAANFVYPIMKDYLMSLALVFAVTGALFISIYCRVFALLTRTIMDDKESIIPDLLAVCFLAFHFLIYKNDWFSNTHLFWSGDVTCFIHYVLTGVFNAAMVLWFMNKAYKEGDNYEVKPVGIKDGAVLLAIYFAVFSNMFTNIILVSFAAVEIFSVLLTKRKDKNAIKRFMVSRWYYPAVLIMWAFALVIQLLDPRNADAKKQISDKIGIAEITKSVIANFTAINKMCLLIFAVMAVMFVVCVFRKGEKVVKTSEAVLLVKIIVAGFFTLLYLILLSAVSGINYVGRSDVALGYYFYMFLFFMIVFGIALKNVDGKESGLGVVLPLLTFVTVAQTINSCKSYRDYNDFALTKEQVYSIGQDILNQYFAADMSGAENMELHVLANEERDNTWPYTFYVGDAISDSLSRHGVISKFIKCTVIYDRQKDEKFKVGF</sequence>
<feature type="transmembrane region" description="Helical" evidence="1">
    <location>
        <begin position="117"/>
        <end position="134"/>
    </location>
</feature>
<dbReference type="OrthoDB" id="6631338at2"/>
<keyword evidence="1" id="KW-0812">Transmembrane</keyword>
<keyword evidence="3" id="KW-1185">Reference proteome</keyword>
<feature type="transmembrane region" description="Helical" evidence="1">
    <location>
        <begin position="81"/>
        <end position="105"/>
    </location>
</feature>
<feature type="transmembrane region" description="Helical" evidence="1">
    <location>
        <begin position="323"/>
        <end position="346"/>
    </location>
</feature>
<feature type="transmembrane region" description="Helical" evidence="1">
    <location>
        <begin position="207"/>
        <end position="226"/>
    </location>
</feature>
<feature type="transmembrane region" description="Helical" evidence="1">
    <location>
        <begin position="242"/>
        <end position="260"/>
    </location>
</feature>
<evidence type="ECO:0000313" key="2">
    <source>
        <dbReference type="EMBL" id="SCX74943.1"/>
    </source>
</evidence>
<accession>A0A1G5AAQ3</accession>
<feature type="transmembrane region" description="Helical" evidence="1">
    <location>
        <begin position="290"/>
        <end position="311"/>
    </location>
</feature>
<feature type="transmembrane region" description="Helical" evidence="1">
    <location>
        <begin position="154"/>
        <end position="172"/>
    </location>
</feature>
<protein>
    <submittedName>
        <fullName evidence="2">Uncharacterized protein</fullName>
    </submittedName>
</protein>
<evidence type="ECO:0000313" key="3">
    <source>
        <dbReference type="Proteomes" id="UP000183047"/>
    </source>
</evidence>
<name>A0A1G5AAQ3_9FIRM</name>
<dbReference type="RefSeq" id="WP_143002051.1">
    <property type="nucleotide sequence ID" value="NZ_FMUR01000003.1"/>
</dbReference>
<dbReference type="Proteomes" id="UP000183047">
    <property type="component" value="Unassembled WGS sequence"/>
</dbReference>
<feature type="transmembrane region" description="Helical" evidence="1">
    <location>
        <begin position="184"/>
        <end position="201"/>
    </location>
</feature>
<feature type="transmembrane region" description="Helical" evidence="1">
    <location>
        <begin position="358"/>
        <end position="377"/>
    </location>
</feature>
<feature type="transmembrane region" description="Helical" evidence="1">
    <location>
        <begin position="7"/>
        <end position="26"/>
    </location>
</feature>
<keyword evidence="1" id="KW-0472">Membrane</keyword>
<reference evidence="3" key="1">
    <citation type="submission" date="2016-10" db="EMBL/GenBank/DDBJ databases">
        <authorList>
            <person name="Varghese N."/>
            <person name="Submissions S."/>
        </authorList>
    </citation>
    <scope>NUCLEOTIDE SEQUENCE [LARGE SCALE GENOMIC DNA]</scope>
    <source>
        <strain evidence="3">XBD2006</strain>
    </source>
</reference>
<evidence type="ECO:0000256" key="1">
    <source>
        <dbReference type="SAM" id="Phobius"/>
    </source>
</evidence>
<proteinExistence type="predicted"/>
<dbReference type="AlphaFoldDB" id="A0A1G5AAQ3"/>
<organism evidence="2 3">
    <name type="scientific">Butyrivibrio hungatei</name>
    <dbReference type="NCBI Taxonomy" id="185008"/>
    <lineage>
        <taxon>Bacteria</taxon>
        <taxon>Bacillati</taxon>
        <taxon>Bacillota</taxon>
        <taxon>Clostridia</taxon>
        <taxon>Lachnospirales</taxon>
        <taxon>Lachnospiraceae</taxon>
        <taxon>Butyrivibrio</taxon>
    </lineage>
</organism>